<dbReference type="Pfam" id="PF00004">
    <property type="entry name" value="AAA"/>
    <property type="match status" value="1"/>
</dbReference>
<dbReference type="GO" id="GO:0016558">
    <property type="term" value="P:protein import into peroxisome matrix"/>
    <property type="evidence" value="ECO:0007669"/>
    <property type="project" value="TreeGrafter"/>
</dbReference>
<sequence>MSHGLSNIKPKFEDVFKNVLKNESIASFLGQKHFKQSFDKHDSIYTKNFKNQVKHDKKFNDLGGLKDVKEKLRQIVHWPTKYPELFKNCPIQPQKCILLYGLPGTGKTSLAEALANEFKINLISIKGPEILSKYIGASEQAIRELFEKAYTSKPCIIFFDEIDSLTPSRGNDNTAVTDRIINQLLTQMDGIETLKEGIYILASTSRPDMIDSALLRPGRFDLCIECKLPNEFERTEILKNLSDSFAVEEGIDLSEIALKTENFTGSDLNALFINTQNEAVNEIIKLNDDLEIENEEEFKENLIKLKLNIKHFKKALTYTFPSLDKYERERYLKTLHEVVGLSIELNFSQTDFLKPGGDLCICHGEESLSSSDNIVVMKQLMIITFIKSDESIPIITAGDNPIVMDLAPAYSGSLYGLTNAIASIPGFLAPIYVGVMLESEIDDDCANDYACVGEMNDADQDSCHLAEYERHSDLNFDDDALRLMKLENKPKTADKLKENKRMLEDLNEVIR</sequence>
<dbReference type="Gene3D" id="3.40.50.300">
    <property type="entry name" value="P-loop containing nucleotide triphosphate hydrolases"/>
    <property type="match status" value="1"/>
</dbReference>
<dbReference type="InterPro" id="IPR041569">
    <property type="entry name" value="AAA_lid_3"/>
</dbReference>
<dbReference type="Gene3D" id="1.10.8.60">
    <property type="match status" value="1"/>
</dbReference>
<dbReference type="FunFam" id="3.40.50.300:FF:000149">
    <property type="entry name" value="Nuclear valosin-containing protein-like"/>
    <property type="match status" value="1"/>
</dbReference>
<dbReference type="GO" id="GO:0005524">
    <property type="term" value="F:ATP binding"/>
    <property type="evidence" value="ECO:0007669"/>
    <property type="project" value="UniProtKB-KW"/>
</dbReference>
<evidence type="ECO:0000313" key="6">
    <source>
        <dbReference type="EMBL" id="KAK4336887.1"/>
    </source>
</evidence>
<evidence type="ECO:0000256" key="2">
    <source>
        <dbReference type="ARBA" id="ARBA00022741"/>
    </source>
</evidence>
<dbReference type="InterPro" id="IPR003959">
    <property type="entry name" value="ATPase_AAA_core"/>
</dbReference>
<dbReference type="Pfam" id="PF17862">
    <property type="entry name" value="AAA_lid_3"/>
    <property type="match status" value="1"/>
</dbReference>
<keyword evidence="7" id="KW-1185">Reference proteome</keyword>
<feature type="coiled-coil region" evidence="4">
    <location>
        <begin position="273"/>
        <end position="300"/>
    </location>
</feature>
<organism evidence="6 7">
    <name type="scientific">Anisodus tanguticus</name>
    <dbReference type="NCBI Taxonomy" id="243964"/>
    <lineage>
        <taxon>Eukaryota</taxon>
        <taxon>Viridiplantae</taxon>
        <taxon>Streptophyta</taxon>
        <taxon>Embryophyta</taxon>
        <taxon>Tracheophyta</taxon>
        <taxon>Spermatophyta</taxon>
        <taxon>Magnoliopsida</taxon>
        <taxon>eudicotyledons</taxon>
        <taxon>Gunneridae</taxon>
        <taxon>Pentapetalae</taxon>
        <taxon>asterids</taxon>
        <taxon>lamiids</taxon>
        <taxon>Solanales</taxon>
        <taxon>Solanaceae</taxon>
        <taxon>Solanoideae</taxon>
        <taxon>Hyoscyameae</taxon>
        <taxon>Anisodus</taxon>
    </lineage>
</organism>
<dbReference type="EMBL" id="JAVYJV010000079">
    <property type="protein sequence ID" value="KAK4336887.1"/>
    <property type="molecule type" value="Genomic_DNA"/>
</dbReference>
<dbReference type="AlphaFoldDB" id="A0AAE1QRP8"/>
<keyword evidence="4" id="KW-0175">Coiled coil</keyword>
<comment type="caution">
    <text evidence="6">The sequence shown here is derived from an EMBL/GenBank/DDBJ whole genome shotgun (WGS) entry which is preliminary data.</text>
</comment>
<evidence type="ECO:0000313" key="7">
    <source>
        <dbReference type="Proteomes" id="UP001291623"/>
    </source>
</evidence>
<evidence type="ECO:0000259" key="5">
    <source>
        <dbReference type="SMART" id="SM00382"/>
    </source>
</evidence>
<dbReference type="SUPFAM" id="SSF52540">
    <property type="entry name" value="P-loop containing nucleoside triphosphate hydrolases"/>
    <property type="match status" value="1"/>
</dbReference>
<gene>
    <name evidence="6" type="ORF">RND71_043714</name>
</gene>
<dbReference type="PANTHER" id="PTHR23077:SF12">
    <property type="entry name" value="PEROXISOMAL ATPASE PEX1"/>
    <property type="match status" value="1"/>
</dbReference>
<comment type="similarity">
    <text evidence="1">Belongs to the AAA ATPase family.</text>
</comment>
<feature type="domain" description="AAA+ ATPase" evidence="5">
    <location>
        <begin position="93"/>
        <end position="230"/>
    </location>
</feature>
<keyword evidence="3" id="KW-0067">ATP-binding</keyword>
<dbReference type="GO" id="GO:0016887">
    <property type="term" value="F:ATP hydrolysis activity"/>
    <property type="evidence" value="ECO:0007669"/>
    <property type="project" value="InterPro"/>
</dbReference>
<dbReference type="PANTHER" id="PTHR23077">
    <property type="entry name" value="AAA-FAMILY ATPASE"/>
    <property type="match status" value="1"/>
</dbReference>
<dbReference type="SMART" id="SM00382">
    <property type="entry name" value="AAA"/>
    <property type="match status" value="1"/>
</dbReference>
<dbReference type="InterPro" id="IPR050168">
    <property type="entry name" value="AAA_ATPase_domain"/>
</dbReference>
<keyword evidence="2" id="KW-0547">Nucleotide-binding</keyword>
<dbReference type="InterPro" id="IPR027417">
    <property type="entry name" value="P-loop_NTPase"/>
</dbReference>
<evidence type="ECO:0000256" key="4">
    <source>
        <dbReference type="SAM" id="Coils"/>
    </source>
</evidence>
<evidence type="ECO:0000256" key="1">
    <source>
        <dbReference type="ARBA" id="ARBA00006914"/>
    </source>
</evidence>
<dbReference type="GO" id="GO:0005829">
    <property type="term" value="C:cytosol"/>
    <property type="evidence" value="ECO:0007669"/>
    <property type="project" value="TreeGrafter"/>
</dbReference>
<reference evidence="6" key="1">
    <citation type="submission" date="2023-12" db="EMBL/GenBank/DDBJ databases">
        <title>Genome assembly of Anisodus tanguticus.</title>
        <authorList>
            <person name="Wang Y.-J."/>
        </authorList>
    </citation>
    <scope>NUCLEOTIDE SEQUENCE</scope>
    <source>
        <strain evidence="6">KB-2021</strain>
        <tissue evidence="6">Leaf</tissue>
    </source>
</reference>
<dbReference type="GO" id="GO:0005778">
    <property type="term" value="C:peroxisomal membrane"/>
    <property type="evidence" value="ECO:0007669"/>
    <property type="project" value="TreeGrafter"/>
</dbReference>
<dbReference type="InterPro" id="IPR003593">
    <property type="entry name" value="AAA+_ATPase"/>
</dbReference>
<proteinExistence type="inferred from homology"/>
<dbReference type="Proteomes" id="UP001291623">
    <property type="component" value="Unassembled WGS sequence"/>
</dbReference>
<name>A0AAE1QRP8_9SOLA</name>
<evidence type="ECO:0000256" key="3">
    <source>
        <dbReference type="ARBA" id="ARBA00022840"/>
    </source>
</evidence>
<protein>
    <recommendedName>
        <fullName evidence="5">AAA+ ATPase domain-containing protein</fullName>
    </recommendedName>
</protein>
<accession>A0AAE1QRP8</accession>